<dbReference type="Proteomes" id="UP000063781">
    <property type="component" value="Chromosome"/>
</dbReference>
<accession>A0A0X8H239</accession>
<keyword evidence="2" id="KW-1185">Reference proteome</keyword>
<name>A0A0X8H239_9FIRM</name>
<dbReference type="SUPFAM" id="SSF46785">
    <property type="entry name" value="Winged helix' DNA-binding domain"/>
    <property type="match status" value="1"/>
</dbReference>
<sequence length="58" mass="6679">MDNKDRVLKLLKESDKPLKAVNVVEILEIDRKEVDKAFKELKKEGLITSPKACFYTAE</sequence>
<dbReference type="EMBL" id="CP013213">
    <property type="protein sequence ID" value="AMC94534.1"/>
    <property type="molecule type" value="Genomic_DNA"/>
</dbReference>
<protein>
    <submittedName>
        <fullName evidence="1">MarR family transcriptional regulator</fullName>
    </submittedName>
</protein>
<dbReference type="AlphaFoldDB" id="A0A0X8H239"/>
<dbReference type="InterPro" id="IPR036388">
    <property type="entry name" value="WH-like_DNA-bd_sf"/>
</dbReference>
<dbReference type="STRING" id="1514105.AOC36_11290"/>
<dbReference type="RefSeq" id="WP_067634384.1">
    <property type="nucleotide sequence ID" value="NZ_CP013213.1"/>
</dbReference>
<evidence type="ECO:0000313" key="1">
    <source>
        <dbReference type="EMBL" id="AMC94534.1"/>
    </source>
</evidence>
<evidence type="ECO:0000313" key="2">
    <source>
        <dbReference type="Proteomes" id="UP000063781"/>
    </source>
</evidence>
<reference evidence="1 2" key="1">
    <citation type="submission" date="2015-10" db="EMBL/GenBank/DDBJ databases">
        <title>Erysipelothrix larvae sp. LV19 isolated from the larval gut of the rhinoceros beetle, Trypoxylus dichotomus.</title>
        <authorList>
            <person name="Lim S."/>
            <person name="Kim B.-C."/>
        </authorList>
    </citation>
    <scope>NUCLEOTIDE SEQUENCE [LARGE SCALE GENOMIC DNA]</scope>
    <source>
        <strain evidence="1 2">LV19</strain>
    </source>
</reference>
<dbReference type="OrthoDB" id="15623at2"/>
<organism evidence="1 2">
    <name type="scientific">Erysipelothrix larvae</name>
    <dbReference type="NCBI Taxonomy" id="1514105"/>
    <lineage>
        <taxon>Bacteria</taxon>
        <taxon>Bacillati</taxon>
        <taxon>Bacillota</taxon>
        <taxon>Erysipelotrichia</taxon>
        <taxon>Erysipelotrichales</taxon>
        <taxon>Erysipelotrichaceae</taxon>
        <taxon>Erysipelothrix</taxon>
    </lineage>
</organism>
<dbReference type="InterPro" id="IPR036390">
    <property type="entry name" value="WH_DNA-bd_sf"/>
</dbReference>
<gene>
    <name evidence="1" type="ORF">AOC36_11290</name>
</gene>
<dbReference type="Gene3D" id="1.10.10.10">
    <property type="entry name" value="Winged helix-like DNA-binding domain superfamily/Winged helix DNA-binding domain"/>
    <property type="match status" value="1"/>
</dbReference>
<proteinExistence type="predicted"/>
<dbReference type="KEGG" id="erl:AOC36_11290"/>